<feature type="region of interest" description="Disordered" evidence="1">
    <location>
        <begin position="616"/>
        <end position="685"/>
    </location>
</feature>
<evidence type="ECO:0000313" key="3">
    <source>
        <dbReference type="Proteomes" id="UP001153069"/>
    </source>
</evidence>
<dbReference type="Proteomes" id="UP001153069">
    <property type="component" value="Unassembled WGS sequence"/>
</dbReference>
<name>A0A9N8DYG2_9STRA</name>
<reference evidence="2" key="1">
    <citation type="submission" date="2020-06" db="EMBL/GenBank/DDBJ databases">
        <authorList>
            <consortium name="Plant Systems Biology data submission"/>
        </authorList>
    </citation>
    <scope>NUCLEOTIDE SEQUENCE</scope>
    <source>
        <strain evidence="2">D6</strain>
    </source>
</reference>
<evidence type="ECO:0000256" key="1">
    <source>
        <dbReference type="SAM" id="MobiDB-lite"/>
    </source>
</evidence>
<dbReference type="AlphaFoldDB" id="A0A9N8DYG2"/>
<feature type="compositionally biased region" description="Low complexity" evidence="1">
    <location>
        <begin position="649"/>
        <end position="669"/>
    </location>
</feature>
<protein>
    <submittedName>
        <fullName evidence="2">Uncharacterized protein</fullName>
    </submittedName>
</protein>
<organism evidence="2 3">
    <name type="scientific">Seminavis robusta</name>
    <dbReference type="NCBI Taxonomy" id="568900"/>
    <lineage>
        <taxon>Eukaryota</taxon>
        <taxon>Sar</taxon>
        <taxon>Stramenopiles</taxon>
        <taxon>Ochrophyta</taxon>
        <taxon>Bacillariophyta</taxon>
        <taxon>Bacillariophyceae</taxon>
        <taxon>Bacillariophycidae</taxon>
        <taxon>Naviculales</taxon>
        <taxon>Naviculaceae</taxon>
        <taxon>Seminavis</taxon>
    </lineage>
</organism>
<dbReference type="EMBL" id="CAICTM010000367">
    <property type="protein sequence ID" value="CAB9508955.1"/>
    <property type="molecule type" value="Genomic_DNA"/>
</dbReference>
<keyword evidence="3" id="KW-1185">Reference proteome</keyword>
<sequence length="685" mass="78021">MKSVLISASVSSRHLSFSIWQNLSSQFGGGKMECHHDELTFLFNRIARVAYPTEQGRFAIVDKPRPDQPPYFQLPFLPIFYSIPINCKMKFSSSIIKLLSWSWTTDNNNSNTKKTPVLQVAKETTGNNNNKDVPAAEEVPTFQLDELDKSVVETAAQLHGTHPDVEFQQHGRYLGAYDLSLVPADQHGHYGYDKYNQHRPKGCRIQPSQSANARWKTHYGQDTERSNGNRLSFAPVNTVVGYSSDESEQEDNSRVYRDMKKHVPQARHEFWLEAQQQFISVGTPTPHERVLDLVQLIQEYGYQQVAKWITNNKWSQSDKAYLKQAKLYIQIDAVHQDLEALVRFIKAKKGNDKQVAHWFMVNEKNTYTFELAMCHLHHGGIQRNADDKICTLNTREQIAKRRFVYRKVKDVCMEDAAPIVVEEHPTTTKDIETIETVSTVDDDDKMASDATITCEAAVVPTCTAVVPYVQKWHVAHFKISVHGQQPFVLEMRMMNGVLLGVVPNDILTTLMKDGGDLVKELMRQHNTLRLEAGAASDELEYEFVTGQVVAEEPQDEVEEQQRVDAEEPLVDNRVNEEDNVGTAQSTLRRSKRRMAAIASQRIAEQIKTKPRRLANQPRINRRCAAARKSTKPNTKGKKNSTKPKAKCKTTTTTRPVTDTQQQTTVQTTTSRSGRRVRKPDWYIPV</sequence>
<evidence type="ECO:0000313" key="2">
    <source>
        <dbReference type="EMBL" id="CAB9508955.1"/>
    </source>
</evidence>
<accession>A0A9N8DYG2</accession>
<gene>
    <name evidence="2" type="ORF">SEMRO_368_G128001.1</name>
</gene>
<feature type="compositionally biased region" description="Basic residues" evidence="1">
    <location>
        <begin position="619"/>
        <end position="647"/>
    </location>
</feature>
<comment type="caution">
    <text evidence="2">The sequence shown here is derived from an EMBL/GenBank/DDBJ whole genome shotgun (WGS) entry which is preliminary data.</text>
</comment>
<proteinExistence type="predicted"/>